<evidence type="ECO:0000259" key="9">
    <source>
        <dbReference type="PROSITE" id="PS51733"/>
    </source>
</evidence>
<dbReference type="HAMAP" id="MF_01602">
    <property type="entry name" value="LplA"/>
    <property type="match status" value="1"/>
</dbReference>
<dbReference type="PANTHER" id="PTHR12561">
    <property type="entry name" value="LIPOATE-PROTEIN LIGASE"/>
    <property type="match status" value="1"/>
</dbReference>
<comment type="similarity">
    <text evidence="8">Belongs to the LplA family.</text>
</comment>
<keyword evidence="4 8" id="KW-0436">Ligase</keyword>
<name>A0AAE9I6X8_9ENTR</name>
<dbReference type="Pfam" id="PF21948">
    <property type="entry name" value="LplA-B_cat"/>
    <property type="match status" value="1"/>
</dbReference>
<dbReference type="KEGG" id="bhb:M9394_00110"/>
<comment type="subunit">
    <text evidence="8">Monomer.</text>
</comment>
<keyword evidence="5 8" id="KW-0547">Nucleotide-binding</keyword>
<dbReference type="InterPro" id="IPR023741">
    <property type="entry name" value="Lipoate_ligase_A"/>
</dbReference>
<dbReference type="Pfam" id="PF10437">
    <property type="entry name" value="Lip_prot_lig_C"/>
    <property type="match status" value="1"/>
</dbReference>
<feature type="binding site" evidence="8">
    <location>
        <position position="134"/>
    </location>
    <ligand>
        <name>(R)-lipoate</name>
        <dbReference type="ChEBI" id="CHEBI:83088"/>
    </ligand>
</feature>
<dbReference type="PROSITE" id="PS51733">
    <property type="entry name" value="BPL_LPL_CATALYTIC"/>
    <property type="match status" value="1"/>
</dbReference>
<evidence type="ECO:0000256" key="6">
    <source>
        <dbReference type="ARBA" id="ARBA00022840"/>
    </source>
</evidence>
<evidence type="ECO:0000256" key="2">
    <source>
        <dbReference type="ARBA" id="ARBA00005124"/>
    </source>
</evidence>
<evidence type="ECO:0000256" key="8">
    <source>
        <dbReference type="HAMAP-Rule" id="MF_01602"/>
    </source>
</evidence>
<dbReference type="GO" id="GO:0009249">
    <property type="term" value="P:protein lipoylation"/>
    <property type="evidence" value="ECO:0007669"/>
    <property type="project" value="UniProtKB-UniRule"/>
</dbReference>
<organism evidence="10 11">
    <name type="scientific">Candidatus Blochmanniella camponoti</name>
    <dbReference type="NCBI Taxonomy" id="108080"/>
    <lineage>
        <taxon>Bacteria</taxon>
        <taxon>Pseudomonadati</taxon>
        <taxon>Pseudomonadota</taxon>
        <taxon>Gammaproteobacteria</taxon>
        <taxon>Enterobacterales</taxon>
        <taxon>Enterobacteriaceae</taxon>
        <taxon>ant endosymbionts</taxon>
        <taxon>Candidatus Blochmanniella</taxon>
    </lineage>
</organism>
<dbReference type="AlphaFoldDB" id="A0AAE9I6X8"/>
<dbReference type="GO" id="GO:0005524">
    <property type="term" value="F:ATP binding"/>
    <property type="evidence" value="ECO:0007669"/>
    <property type="project" value="UniProtKB-KW"/>
</dbReference>
<evidence type="ECO:0000256" key="5">
    <source>
        <dbReference type="ARBA" id="ARBA00022741"/>
    </source>
</evidence>
<feature type="binding site" evidence="8">
    <location>
        <position position="134"/>
    </location>
    <ligand>
        <name>ATP</name>
        <dbReference type="ChEBI" id="CHEBI:30616"/>
    </ligand>
</feature>
<evidence type="ECO:0000256" key="1">
    <source>
        <dbReference type="ARBA" id="ARBA00005085"/>
    </source>
</evidence>
<comment type="subcellular location">
    <subcellularLocation>
        <location evidence="8">Cytoplasm</location>
    </subcellularLocation>
</comment>
<evidence type="ECO:0000256" key="4">
    <source>
        <dbReference type="ARBA" id="ARBA00022598"/>
    </source>
</evidence>
<dbReference type="InterPro" id="IPR045864">
    <property type="entry name" value="aa-tRNA-synth_II/BPL/LPL"/>
</dbReference>
<dbReference type="Proteomes" id="UP001056323">
    <property type="component" value="Chromosome"/>
</dbReference>
<protein>
    <recommendedName>
        <fullName evidence="8">Lipoate-protein ligase A</fullName>
        <ecNumber evidence="8">6.3.1.20</ecNumber>
    </recommendedName>
    <alternativeName>
        <fullName evidence="8">Lipoate--protein ligase</fullName>
    </alternativeName>
</protein>
<dbReference type="GO" id="GO:0016979">
    <property type="term" value="F:lipoate-protein ligase activity"/>
    <property type="evidence" value="ECO:0007669"/>
    <property type="project" value="UniProtKB-UniRule"/>
</dbReference>
<dbReference type="CDD" id="cd16443">
    <property type="entry name" value="LplA"/>
    <property type="match status" value="1"/>
</dbReference>
<dbReference type="EC" id="6.3.1.20" evidence="8"/>
<comment type="pathway">
    <text evidence="1 8">Protein modification; protein lipoylation via exogenous pathway; protein N(6)-(lipoyl)lysine from lipoate: step 2/2.</text>
</comment>
<dbReference type="NCBIfam" id="TIGR00545">
    <property type="entry name" value="lipoyltrans"/>
    <property type="match status" value="1"/>
</dbReference>
<dbReference type="EMBL" id="CP097751">
    <property type="protein sequence ID" value="URJ27568.1"/>
    <property type="molecule type" value="Genomic_DNA"/>
</dbReference>
<evidence type="ECO:0000313" key="11">
    <source>
        <dbReference type="Proteomes" id="UP001056323"/>
    </source>
</evidence>
<keyword evidence="3 8" id="KW-0963">Cytoplasm</keyword>
<sequence length="338" mass="39164">MCSLRLLLSDSYDPWFNLSLEEYIFKNIPKKQSILFLWRNQNTVVIGRAQNAWKECNTRRMERDEIKLARRNSGGGAVFHDLGNTCFTFISTQEHYDKSVSSNIVLNGLSYIGIKAIISGRNDIVIRTENGERKISGSAYRETSGRKFHHGTLLVHVDIDKLAYYLNPDFKKLETKGITSIRSRVANLNELKPGINHQEVCLGLTEAFFQHYGMRVKPEILSMDNFCKIPEFFKQFNKQRDWNWNFGSAPAFTHQLDTRFDWGSVTLHCDIERGIIRHSHIFTDSLDPDPLEILATKLVGIPYNNKSILCCCKEWMQSWPQYKKELSELSNWLIKTIS</sequence>
<dbReference type="Gene3D" id="3.30.390.50">
    <property type="entry name" value="CO dehydrogenase flavoprotein, C-terminal domain"/>
    <property type="match status" value="1"/>
</dbReference>
<feature type="binding site" evidence="8">
    <location>
        <position position="71"/>
    </location>
    <ligand>
        <name>ATP</name>
        <dbReference type="ChEBI" id="CHEBI:30616"/>
    </ligand>
</feature>
<comment type="function">
    <text evidence="8">Catalyzes both the ATP-dependent activation of exogenously supplied lipoate to lipoyl-AMP and the transfer of the activated lipoyl onto the lipoyl domains of lipoate-dependent enzymes.</text>
</comment>
<accession>A0AAE9I6X8</accession>
<dbReference type="SUPFAM" id="SSF82649">
    <property type="entry name" value="SufE/NifU"/>
    <property type="match status" value="1"/>
</dbReference>
<dbReference type="RefSeq" id="WP_250250021.1">
    <property type="nucleotide sequence ID" value="NZ_CP097751.1"/>
</dbReference>
<dbReference type="GO" id="GO:0005829">
    <property type="term" value="C:cytosol"/>
    <property type="evidence" value="ECO:0007669"/>
    <property type="project" value="TreeGrafter"/>
</dbReference>
<comment type="pathway">
    <text evidence="2 8">Protein modification; protein lipoylation via exogenous pathway; protein N(6)-(lipoyl)lysine from lipoate: step 1/2.</text>
</comment>
<dbReference type="InterPro" id="IPR019491">
    <property type="entry name" value="Lipoate_protein_ligase_C"/>
</dbReference>
<feature type="binding site" evidence="8">
    <location>
        <begin position="76"/>
        <end position="79"/>
    </location>
    <ligand>
        <name>ATP</name>
        <dbReference type="ChEBI" id="CHEBI:30616"/>
    </ligand>
</feature>
<dbReference type="Gene3D" id="3.30.930.10">
    <property type="entry name" value="Bira Bifunctional Protein, Domain 2"/>
    <property type="match status" value="1"/>
</dbReference>
<comment type="miscellaneous">
    <text evidence="8">In the transfer reaction, the free carboxyl group of lipoic acid is attached via an amide linkage to the epsilon-amino group of a specific lysine residue of lipoyl domains of lipoate-dependent enzymes.</text>
</comment>
<gene>
    <name evidence="8" type="primary">lplA</name>
    <name evidence="10" type="ORF">M9394_00110</name>
</gene>
<evidence type="ECO:0000256" key="7">
    <source>
        <dbReference type="ARBA" id="ARBA00048037"/>
    </source>
</evidence>
<dbReference type="InterPro" id="IPR004562">
    <property type="entry name" value="LipoylTrfase_LipoateP_Ligase"/>
</dbReference>
<proteinExistence type="inferred from homology"/>
<comment type="catalytic activity">
    <reaction evidence="7 8">
        <text>L-lysyl-[lipoyl-carrier protein] + (R)-lipoate + ATP = N(6)-[(R)-lipoyl]-L-lysyl-[lipoyl-carrier protein] + AMP + diphosphate + H(+)</text>
        <dbReference type="Rhea" id="RHEA:49288"/>
        <dbReference type="Rhea" id="RHEA-COMP:10500"/>
        <dbReference type="Rhea" id="RHEA-COMP:10502"/>
        <dbReference type="ChEBI" id="CHEBI:15378"/>
        <dbReference type="ChEBI" id="CHEBI:29969"/>
        <dbReference type="ChEBI" id="CHEBI:30616"/>
        <dbReference type="ChEBI" id="CHEBI:33019"/>
        <dbReference type="ChEBI" id="CHEBI:83088"/>
        <dbReference type="ChEBI" id="CHEBI:83099"/>
        <dbReference type="ChEBI" id="CHEBI:456215"/>
        <dbReference type="EC" id="6.3.1.20"/>
    </reaction>
</comment>
<dbReference type="SUPFAM" id="SSF55681">
    <property type="entry name" value="Class II aaRS and biotin synthetases"/>
    <property type="match status" value="1"/>
</dbReference>
<reference evidence="10" key="1">
    <citation type="submission" date="2022-05" db="EMBL/GenBank/DDBJ databases">
        <title>Impact of host demography and evolutionary history on endosymbiont molecular evolution: a test in carpenter ants (Genus Camponotus) and their Blochmannia endosymbionts.</title>
        <authorList>
            <person name="Manthey J.D."/>
            <person name="Giron J.C."/>
            <person name="Hruska J.P."/>
        </authorList>
    </citation>
    <scope>NUCLEOTIDE SEQUENCE</scope>
    <source>
        <strain evidence="10">C-049</strain>
    </source>
</reference>
<evidence type="ECO:0000256" key="3">
    <source>
        <dbReference type="ARBA" id="ARBA00022490"/>
    </source>
</evidence>
<feature type="domain" description="BPL/LPL catalytic" evidence="9">
    <location>
        <begin position="29"/>
        <end position="216"/>
    </location>
</feature>
<keyword evidence="6 8" id="KW-0067">ATP-binding</keyword>
<dbReference type="FunFam" id="3.30.930.10:FF:000024">
    <property type="entry name" value="Lipoate-protein ligase A"/>
    <property type="match status" value="1"/>
</dbReference>
<evidence type="ECO:0000313" key="10">
    <source>
        <dbReference type="EMBL" id="URJ27568.1"/>
    </source>
</evidence>
<dbReference type="PANTHER" id="PTHR12561:SF3">
    <property type="entry name" value="LIPOYLTRANSFERASE 1, MITOCHONDRIAL"/>
    <property type="match status" value="1"/>
</dbReference>
<dbReference type="InterPro" id="IPR004143">
    <property type="entry name" value="BPL_LPL_catalytic"/>
</dbReference>
<dbReference type="GO" id="GO:0017118">
    <property type="term" value="F:lipoyltransferase activity"/>
    <property type="evidence" value="ECO:0007669"/>
    <property type="project" value="TreeGrafter"/>
</dbReference>